<reference evidence="13 14" key="1">
    <citation type="submission" date="2019-01" db="EMBL/GenBank/DDBJ databases">
        <title>Oerskovia turbata Genome sequencing and assembly.</title>
        <authorList>
            <person name="Dou T."/>
        </authorList>
    </citation>
    <scope>NUCLEOTIDE SEQUENCE [LARGE SCALE GENOMIC DNA]</scope>
    <source>
        <strain evidence="12 13">JCM12123</strain>
        <strain evidence="11 14">JCM3160</strain>
    </source>
</reference>
<feature type="transmembrane region" description="Helical" evidence="10">
    <location>
        <begin position="246"/>
        <end position="264"/>
    </location>
</feature>
<dbReference type="InterPro" id="IPR000425">
    <property type="entry name" value="MIP"/>
</dbReference>
<dbReference type="PANTHER" id="PTHR19139">
    <property type="entry name" value="AQUAPORIN TRANSPORTER"/>
    <property type="match status" value="1"/>
</dbReference>
<dbReference type="PRINTS" id="PR00783">
    <property type="entry name" value="MINTRINSICP"/>
</dbReference>
<organism evidence="12 13">
    <name type="scientific">Oerskovia turbata</name>
    <dbReference type="NCBI Taxonomy" id="1713"/>
    <lineage>
        <taxon>Bacteria</taxon>
        <taxon>Bacillati</taxon>
        <taxon>Actinomycetota</taxon>
        <taxon>Actinomycetes</taxon>
        <taxon>Micrococcales</taxon>
        <taxon>Cellulomonadaceae</taxon>
        <taxon>Oerskovia</taxon>
    </lineage>
</organism>
<evidence type="ECO:0000256" key="3">
    <source>
        <dbReference type="ARBA" id="ARBA00022448"/>
    </source>
</evidence>
<evidence type="ECO:0000256" key="5">
    <source>
        <dbReference type="ARBA" id="ARBA00022692"/>
    </source>
</evidence>
<dbReference type="EMBL" id="SDJR01000002">
    <property type="protein sequence ID" value="RXR27346.1"/>
    <property type="molecule type" value="Genomic_DNA"/>
</dbReference>
<keyword evidence="6 10" id="KW-1133">Transmembrane helix</keyword>
<evidence type="ECO:0000256" key="9">
    <source>
        <dbReference type="SAM" id="MobiDB-lite"/>
    </source>
</evidence>
<dbReference type="PROSITE" id="PS00221">
    <property type="entry name" value="MIP"/>
    <property type="match status" value="1"/>
</dbReference>
<evidence type="ECO:0000256" key="2">
    <source>
        <dbReference type="ARBA" id="ARBA00006175"/>
    </source>
</evidence>
<keyword evidence="14" id="KW-1185">Reference proteome</keyword>
<dbReference type="GO" id="GO:0015250">
    <property type="term" value="F:water channel activity"/>
    <property type="evidence" value="ECO:0007669"/>
    <property type="project" value="TreeGrafter"/>
</dbReference>
<feature type="region of interest" description="Disordered" evidence="9">
    <location>
        <begin position="343"/>
        <end position="370"/>
    </location>
</feature>
<dbReference type="OrthoDB" id="9807293at2"/>
<evidence type="ECO:0000256" key="7">
    <source>
        <dbReference type="ARBA" id="ARBA00023136"/>
    </source>
</evidence>
<dbReference type="Proteomes" id="UP000289805">
    <property type="component" value="Unassembled WGS sequence"/>
</dbReference>
<comment type="similarity">
    <text evidence="2 8">Belongs to the MIP/aquaporin (TC 1.A.8) family.</text>
</comment>
<proteinExistence type="inferred from homology"/>
<dbReference type="PANTHER" id="PTHR19139:SF199">
    <property type="entry name" value="MIP17260P"/>
    <property type="match status" value="1"/>
</dbReference>
<dbReference type="InterPro" id="IPR022357">
    <property type="entry name" value="MIP_CS"/>
</dbReference>
<dbReference type="InterPro" id="IPR023271">
    <property type="entry name" value="Aquaporin-like"/>
</dbReference>
<keyword evidence="7 10" id="KW-0472">Membrane</keyword>
<evidence type="ECO:0000256" key="4">
    <source>
        <dbReference type="ARBA" id="ARBA00022475"/>
    </source>
</evidence>
<dbReference type="EMBL" id="SDJQ01000027">
    <property type="protein sequence ID" value="RXR31201.1"/>
    <property type="molecule type" value="Genomic_DNA"/>
</dbReference>
<comment type="caution">
    <text evidence="12">The sequence shown here is derived from an EMBL/GenBank/DDBJ whole genome shotgun (WGS) entry which is preliminary data.</text>
</comment>
<evidence type="ECO:0000256" key="8">
    <source>
        <dbReference type="RuleBase" id="RU000477"/>
    </source>
</evidence>
<accession>A0A4Q1KMI2</accession>
<feature type="compositionally biased region" description="Low complexity" evidence="9">
    <location>
        <begin position="343"/>
        <end position="352"/>
    </location>
</feature>
<sequence>MSQDTSAPDAVVVEETTVVVGPSLLARLGAEAFGTFFLVLAILGVALYSVGGLGAGTVGVALAGGIALLGGIAAVGHVSGGHFNPAVTLGAAIGGRTAWADVLPYWLAQLVGGVVASAVLFATIPASALPVLQQSGLISDATQQAFLSATANGFEEHSPLAVATNGAFSFSIWSALIIEIVAAAILVGVILGVTDKRSNSKLAPVAIGLTLTVLLLVATPFTNAGLNPARSFAAAVFAGGWTWSQLWLFVVAPLAGAAIAALFYRAFAFAPVQDDLLAEDEVFVVDEAAVVSEGTGAAPASAAAGAATAATVAEEAATPAAEVPAAVETVEVTETMETVEVVEAAEPDAPGANGPDVSDAEPTDGTAPKA</sequence>
<feature type="transmembrane region" description="Helical" evidence="10">
    <location>
        <begin position="106"/>
        <end position="128"/>
    </location>
</feature>
<name>A0A4Q1KMI2_9CELL</name>
<dbReference type="SUPFAM" id="SSF81338">
    <property type="entry name" value="Aquaporin-like"/>
    <property type="match status" value="1"/>
</dbReference>
<keyword evidence="4" id="KW-1003">Cell membrane</keyword>
<dbReference type="STRING" id="1713.GCA_000718325_01131"/>
<feature type="transmembrane region" description="Helical" evidence="10">
    <location>
        <begin position="205"/>
        <end position="226"/>
    </location>
</feature>
<dbReference type="Pfam" id="PF00230">
    <property type="entry name" value="MIP"/>
    <property type="match status" value="1"/>
</dbReference>
<protein>
    <submittedName>
        <fullName evidence="12">MIP family channel protein</fullName>
    </submittedName>
</protein>
<evidence type="ECO:0000256" key="10">
    <source>
        <dbReference type="SAM" id="Phobius"/>
    </source>
</evidence>
<evidence type="ECO:0000256" key="6">
    <source>
        <dbReference type="ARBA" id="ARBA00022989"/>
    </source>
</evidence>
<evidence type="ECO:0000313" key="14">
    <source>
        <dbReference type="Proteomes" id="UP000290517"/>
    </source>
</evidence>
<dbReference type="GO" id="GO:0005886">
    <property type="term" value="C:plasma membrane"/>
    <property type="evidence" value="ECO:0007669"/>
    <property type="project" value="UniProtKB-SubCell"/>
</dbReference>
<evidence type="ECO:0000313" key="12">
    <source>
        <dbReference type="EMBL" id="RXR31201.1"/>
    </source>
</evidence>
<dbReference type="RefSeq" id="WP_051702793.1">
    <property type="nucleotide sequence ID" value="NZ_JOFV01000005.1"/>
</dbReference>
<dbReference type="Gene3D" id="1.20.1080.10">
    <property type="entry name" value="Glycerol uptake facilitator protein"/>
    <property type="match status" value="1"/>
</dbReference>
<feature type="transmembrane region" description="Helical" evidence="10">
    <location>
        <begin position="32"/>
        <end position="50"/>
    </location>
</feature>
<feature type="transmembrane region" description="Helical" evidence="10">
    <location>
        <begin position="57"/>
        <end position="76"/>
    </location>
</feature>
<evidence type="ECO:0000313" key="13">
    <source>
        <dbReference type="Proteomes" id="UP000289805"/>
    </source>
</evidence>
<feature type="transmembrane region" description="Helical" evidence="10">
    <location>
        <begin position="170"/>
        <end position="193"/>
    </location>
</feature>
<evidence type="ECO:0000256" key="1">
    <source>
        <dbReference type="ARBA" id="ARBA00004651"/>
    </source>
</evidence>
<comment type="subcellular location">
    <subcellularLocation>
        <location evidence="1">Cell membrane</location>
        <topology evidence="1">Multi-pass membrane protein</topology>
    </subcellularLocation>
</comment>
<gene>
    <name evidence="11" type="ORF">EQW73_02645</name>
    <name evidence="12" type="ORF">EQW78_16990</name>
</gene>
<keyword evidence="3 8" id="KW-0813">Transport</keyword>
<dbReference type="AlphaFoldDB" id="A0A4Q1KMI2"/>
<keyword evidence="5 8" id="KW-0812">Transmembrane</keyword>
<dbReference type="InterPro" id="IPR034294">
    <property type="entry name" value="Aquaporin_transptr"/>
</dbReference>
<evidence type="ECO:0000313" key="11">
    <source>
        <dbReference type="EMBL" id="RXR27346.1"/>
    </source>
</evidence>
<dbReference type="Proteomes" id="UP000290517">
    <property type="component" value="Unassembled WGS sequence"/>
</dbReference>